<protein>
    <recommendedName>
        <fullName evidence="3">DUF2946 domain-containing protein</fullName>
    </recommendedName>
</protein>
<proteinExistence type="predicted"/>
<accession>A0ABY0UPI2</accession>
<name>A0ABY0UPI2_9FLAO</name>
<reference evidence="1 2" key="1">
    <citation type="submission" date="2016-10" db="EMBL/GenBank/DDBJ databases">
        <authorList>
            <person name="Varghese N."/>
            <person name="Submissions S."/>
        </authorList>
    </citation>
    <scope>NUCLEOTIDE SEQUENCE [LARGE SCALE GENOMIC DNA]</scope>
    <source>
        <strain evidence="1 2">MAR_2009_60</strain>
    </source>
</reference>
<dbReference type="Proteomes" id="UP000199574">
    <property type="component" value="Chromosome I"/>
</dbReference>
<dbReference type="Pfam" id="PF20365">
    <property type="entry name" value="DUF6660"/>
    <property type="match status" value="1"/>
</dbReference>
<dbReference type="EMBL" id="LT629754">
    <property type="protein sequence ID" value="SDS99538.1"/>
    <property type="molecule type" value="Genomic_DNA"/>
</dbReference>
<evidence type="ECO:0000313" key="1">
    <source>
        <dbReference type="EMBL" id="SDS99538.1"/>
    </source>
</evidence>
<evidence type="ECO:0008006" key="3">
    <source>
        <dbReference type="Google" id="ProtNLM"/>
    </source>
</evidence>
<gene>
    <name evidence="1" type="ORF">SAMN05192545_2527</name>
</gene>
<dbReference type="InterPro" id="IPR046601">
    <property type="entry name" value="DUF6660"/>
</dbReference>
<evidence type="ECO:0000313" key="2">
    <source>
        <dbReference type="Proteomes" id="UP000199574"/>
    </source>
</evidence>
<keyword evidence="2" id="KW-1185">Reference proteome</keyword>
<sequence length="113" mass="12993">MHLDFDIFVMMKLLSFILAVLMLTLTAKPCSDGQNFEDQQQEELSLDHNHQDDNDDSCPITCICSCCGMSIAYEPLTPFEFTFHSSISTLLTTNYQSIYRFDFHSNIWQPPQA</sequence>
<organism evidence="1 2">
    <name type="scientific">Maribacter dokdonensis</name>
    <dbReference type="NCBI Taxonomy" id="320912"/>
    <lineage>
        <taxon>Bacteria</taxon>
        <taxon>Pseudomonadati</taxon>
        <taxon>Bacteroidota</taxon>
        <taxon>Flavobacteriia</taxon>
        <taxon>Flavobacteriales</taxon>
        <taxon>Flavobacteriaceae</taxon>
        <taxon>Maribacter</taxon>
    </lineage>
</organism>